<comment type="caution">
    <text evidence="2">The sequence shown here is derived from an EMBL/GenBank/DDBJ whole genome shotgun (WGS) entry which is preliminary data.</text>
</comment>
<accession>G5JZH0</accession>
<dbReference type="EMBL" id="AEUX02000001">
    <property type="protein sequence ID" value="EHI70766.1"/>
    <property type="molecule type" value="Genomic_DNA"/>
</dbReference>
<sequence>MTKSSIKNAKFKLATFAIALASALSFATASQADEAKYVPERIFDVMLNKTIKEDEKVSPIDITTQLKYQRIKFVGNDPDWIYLNEVTNQIVFLINHISIGKTEKKSVL</sequence>
<protein>
    <recommendedName>
        <fullName evidence="4">Gram-positive signal peptide protein, YSIRK family</fullName>
    </recommendedName>
</protein>
<organism evidence="2 3">
    <name type="scientific">Streptococcus ictaluri 707-05</name>
    <dbReference type="NCBI Taxonomy" id="764299"/>
    <lineage>
        <taxon>Bacteria</taxon>
        <taxon>Bacillati</taxon>
        <taxon>Bacillota</taxon>
        <taxon>Bacilli</taxon>
        <taxon>Lactobacillales</taxon>
        <taxon>Streptococcaceae</taxon>
        <taxon>Streptococcus</taxon>
    </lineage>
</organism>
<keyword evidence="1" id="KW-0732">Signal</keyword>
<evidence type="ECO:0000313" key="2">
    <source>
        <dbReference type="EMBL" id="EHI70766.1"/>
    </source>
</evidence>
<keyword evidence="3" id="KW-1185">Reference proteome</keyword>
<dbReference type="Proteomes" id="UP000003330">
    <property type="component" value="Unassembled WGS sequence"/>
</dbReference>
<evidence type="ECO:0000313" key="3">
    <source>
        <dbReference type="Proteomes" id="UP000003330"/>
    </source>
</evidence>
<feature type="signal peptide" evidence="1">
    <location>
        <begin position="1"/>
        <end position="32"/>
    </location>
</feature>
<feature type="chain" id="PRO_5003479512" description="Gram-positive signal peptide protein, YSIRK family" evidence="1">
    <location>
        <begin position="33"/>
        <end position="108"/>
    </location>
</feature>
<dbReference type="AlphaFoldDB" id="G5JZH0"/>
<evidence type="ECO:0000256" key="1">
    <source>
        <dbReference type="SAM" id="SignalP"/>
    </source>
</evidence>
<gene>
    <name evidence="2" type="ORF">STRIC_0681</name>
</gene>
<reference evidence="2 3" key="1">
    <citation type="journal article" date="2014" name="Int. J. Syst. Evol. Microbiol.">
        <title>Phylogenomics and the dynamic genome evolution of the genus Streptococcus.</title>
        <authorList>
            <consortium name="The Broad Institute Genome Sequencing Platform"/>
            <person name="Richards V.P."/>
            <person name="Palmer S.R."/>
            <person name="Pavinski Bitar P.D."/>
            <person name="Qin X."/>
            <person name="Weinstock G.M."/>
            <person name="Highlander S.K."/>
            <person name="Town C.D."/>
            <person name="Burne R.A."/>
            <person name="Stanhope M.J."/>
        </authorList>
    </citation>
    <scope>NUCLEOTIDE SEQUENCE [LARGE SCALE GENOMIC DNA]</scope>
    <source>
        <strain evidence="2 3">707-05</strain>
    </source>
</reference>
<proteinExistence type="predicted"/>
<dbReference type="RefSeq" id="WP_008087029.1">
    <property type="nucleotide sequence ID" value="NZ_AEUX02000001.1"/>
</dbReference>
<name>G5JZH0_9STRE</name>
<evidence type="ECO:0008006" key="4">
    <source>
        <dbReference type="Google" id="ProtNLM"/>
    </source>
</evidence>